<evidence type="ECO:0000256" key="2">
    <source>
        <dbReference type="ARBA" id="ARBA00022517"/>
    </source>
</evidence>
<evidence type="ECO:0000259" key="9">
    <source>
        <dbReference type="PROSITE" id="PS50174"/>
    </source>
</evidence>
<comment type="function">
    <text evidence="7">Involved in rRNA-processing at A0, A1 and A2 sites and negatively regulates telomerase.</text>
</comment>
<evidence type="ECO:0000256" key="7">
    <source>
        <dbReference type="ARBA" id="ARBA00043878"/>
    </source>
</evidence>
<keyword evidence="3" id="KW-0698">rRNA processing</keyword>
<dbReference type="AlphaFoldDB" id="A0A7C8IH97"/>
<dbReference type="OrthoDB" id="29523at2759"/>
<keyword evidence="4" id="KW-0539">Nucleus</keyword>
<dbReference type="PANTHER" id="PTHR23149">
    <property type="entry name" value="G PATCH DOMAIN CONTAINING PROTEIN"/>
    <property type="match status" value="1"/>
</dbReference>
<dbReference type="SMART" id="SM00443">
    <property type="entry name" value="G_patch"/>
    <property type="match status" value="1"/>
</dbReference>
<evidence type="ECO:0000313" key="11">
    <source>
        <dbReference type="Proteomes" id="UP000481861"/>
    </source>
</evidence>
<feature type="compositionally biased region" description="Polar residues" evidence="8">
    <location>
        <begin position="14"/>
        <end position="23"/>
    </location>
</feature>
<protein>
    <recommendedName>
        <fullName evidence="6">PinX1-related protein 1</fullName>
    </recommendedName>
</protein>
<evidence type="ECO:0000256" key="4">
    <source>
        <dbReference type="ARBA" id="ARBA00023242"/>
    </source>
</evidence>
<reference evidence="10 11" key="1">
    <citation type="submission" date="2020-01" db="EMBL/GenBank/DDBJ databases">
        <authorList>
            <consortium name="DOE Joint Genome Institute"/>
            <person name="Haridas S."/>
            <person name="Albert R."/>
            <person name="Binder M."/>
            <person name="Bloem J."/>
            <person name="Labutti K."/>
            <person name="Salamov A."/>
            <person name="Andreopoulos B."/>
            <person name="Baker S.E."/>
            <person name="Barry K."/>
            <person name="Bills G."/>
            <person name="Bluhm B.H."/>
            <person name="Cannon C."/>
            <person name="Castanera R."/>
            <person name="Culley D.E."/>
            <person name="Daum C."/>
            <person name="Ezra D."/>
            <person name="Gonzalez J.B."/>
            <person name="Henrissat B."/>
            <person name="Kuo A."/>
            <person name="Liang C."/>
            <person name="Lipzen A."/>
            <person name="Lutzoni F."/>
            <person name="Magnuson J."/>
            <person name="Mondo S."/>
            <person name="Nolan M."/>
            <person name="Ohm R."/>
            <person name="Pangilinan J."/>
            <person name="Park H.-J.H."/>
            <person name="Ramirez L."/>
            <person name="Alfaro M."/>
            <person name="Sun H."/>
            <person name="Tritt A."/>
            <person name="Yoshinaga Y."/>
            <person name="Zwiers L.-H.L."/>
            <person name="Turgeon B.G."/>
            <person name="Goodwin S.B."/>
            <person name="Spatafora J.W."/>
            <person name="Crous P.W."/>
            <person name="Grigoriev I.V."/>
        </authorList>
    </citation>
    <scope>NUCLEOTIDE SEQUENCE [LARGE SCALE GENOMIC DNA]</scope>
    <source>
        <strain evidence="10 11">CBS 611.86</strain>
    </source>
</reference>
<dbReference type="PROSITE" id="PS50174">
    <property type="entry name" value="G_PATCH"/>
    <property type="match status" value="1"/>
</dbReference>
<organism evidence="10 11">
    <name type="scientific">Massariosphaeria phaeospora</name>
    <dbReference type="NCBI Taxonomy" id="100035"/>
    <lineage>
        <taxon>Eukaryota</taxon>
        <taxon>Fungi</taxon>
        <taxon>Dikarya</taxon>
        <taxon>Ascomycota</taxon>
        <taxon>Pezizomycotina</taxon>
        <taxon>Dothideomycetes</taxon>
        <taxon>Pleosporomycetidae</taxon>
        <taxon>Pleosporales</taxon>
        <taxon>Pleosporales incertae sedis</taxon>
        <taxon>Massariosphaeria</taxon>
    </lineage>
</organism>
<feature type="region of interest" description="Disordered" evidence="8">
    <location>
        <begin position="1"/>
        <end position="23"/>
    </location>
</feature>
<dbReference type="GO" id="GO:0005730">
    <property type="term" value="C:nucleolus"/>
    <property type="evidence" value="ECO:0007669"/>
    <property type="project" value="UniProtKB-SubCell"/>
</dbReference>
<dbReference type="InterPro" id="IPR000467">
    <property type="entry name" value="G_patch_dom"/>
</dbReference>
<feature type="compositionally biased region" description="Basic and acidic residues" evidence="8">
    <location>
        <begin position="266"/>
        <end position="275"/>
    </location>
</feature>
<dbReference type="Proteomes" id="UP000481861">
    <property type="component" value="Unassembled WGS sequence"/>
</dbReference>
<accession>A0A7C8IH97</accession>
<proteinExistence type="inferred from homology"/>
<feature type="region of interest" description="Disordered" evidence="8">
    <location>
        <begin position="214"/>
        <end position="312"/>
    </location>
</feature>
<feature type="region of interest" description="Disordered" evidence="8">
    <location>
        <begin position="162"/>
        <end position="182"/>
    </location>
</feature>
<comment type="subcellular location">
    <subcellularLocation>
        <location evidence="1">Nucleus</location>
        <location evidence="1">Nucleolus</location>
    </subcellularLocation>
</comment>
<dbReference type="EMBL" id="JAADJZ010000003">
    <property type="protein sequence ID" value="KAF2876552.1"/>
    <property type="molecule type" value="Genomic_DNA"/>
</dbReference>
<keyword evidence="11" id="KW-1185">Reference proteome</keyword>
<name>A0A7C8IH97_9PLEO</name>
<evidence type="ECO:0000256" key="5">
    <source>
        <dbReference type="ARBA" id="ARBA00038007"/>
    </source>
</evidence>
<evidence type="ECO:0000256" key="1">
    <source>
        <dbReference type="ARBA" id="ARBA00004604"/>
    </source>
</evidence>
<dbReference type="PANTHER" id="PTHR23149:SF31">
    <property type="entry name" value="PROTEIN PXR1"/>
    <property type="match status" value="1"/>
</dbReference>
<comment type="caution">
    <text evidence="10">The sequence shown here is derived from an EMBL/GenBank/DDBJ whole genome shotgun (WGS) entry which is preliminary data.</text>
</comment>
<feature type="domain" description="G-patch" evidence="9">
    <location>
        <begin position="25"/>
        <end position="79"/>
    </location>
</feature>
<sequence>MGLAAPKNRARISNDPQNTTWANNTTRFGHRILASQGWKPGSSLGAADAAHAEHYTVASHSHIRVFLKDDNLGLGAKRGSERPENFGLAGLNSVLGRLNGREAEVKQEEERAAQIESRRHVVSKYGMMNFVSGGFLVGDSIKKRGEIKTEELEVKMECKEESDASAAEQKKASKRKRKRGEVDLKAEQVTDQEPKLKRKKKSMNLRVAVAEEVAVEEVSSKSTSRNEKKVKQRPETISSAQSELAASAQALVSEEPLSDKAKRKAEKQARREGKCLRKALKKAAEEAAHSQPASNKPNSDDEQAEESKPTAVAKIVAPTLGLGFSAGGRHAVRQRYIRSKKMAGMDAQALREIFMVKSA</sequence>
<dbReference type="GO" id="GO:0003676">
    <property type="term" value="F:nucleic acid binding"/>
    <property type="evidence" value="ECO:0007669"/>
    <property type="project" value="InterPro"/>
</dbReference>
<evidence type="ECO:0000256" key="8">
    <source>
        <dbReference type="SAM" id="MobiDB-lite"/>
    </source>
</evidence>
<dbReference type="Pfam" id="PF01585">
    <property type="entry name" value="G-patch"/>
    <property type="match status" value="1"/>
</dbReference>
<comment type="similarity">
    <text evidence="5">Belongs to the PINX1 family.</text>
</comment>
<evidence type="ECO:0000313" key="10">
    <source>
        <dbReference type="EMBL" id="KAF2876552.1"/>
    </source>
</evidence>
<dbReference type="GO" id="GO:0006364">
    <property type="term" value="P:rRNA processing"/>
    <property type="evidence" value="ECO:0007669"/>
    <property type="project" value="UniProtKB-KW"/>
</dbReference>
<evidence type="ECO:0000256" key="6">
    <source>
        <dbReference type="ARBA" id="ARBA00041961"/>
    </source>
</evidence>
<feature type="compositionally biased region" description="Low complexity" evidence="8">
    <location>
        <begin position="238"/>
        <end position="255"/>
    </location>
</feature>
<gene>
    <name evidence="10" type="ORF">BDV95DRAFT_625761</name>
</gene>
<feature type="compositionally biased region" description="Basic and acidic residues" evidence="8">
    <location>
        <begin position="224"/>
        <end position="234"/>
    </location>
</feature>
<evidence type="ECO:0000256" key="3">
    <source>
        <dbReference type="ARBA" id="ARBA00022552"/>
    </source>
</evidence>
<keyword evidence="2" id="KW-0690">Ribosome biogenesis</keyword>
<dbReference type="InterPro" id="IPR050656">
    <property type="entry name" value="PINX1"/>
</dbReference>